<dbReference type="GO" id="GO:0048487">
    <property type="term" value="F:beta-tubulin binding"/>
    <property type="evidence" value="ECO:0000318"/>
    <property type="project" value="GO_Central"/>
</dbReference>
<evidence type="ECO:0000256" key="1">
    <source>
        <dbReference type="ARBA" id="ARBA00024332"/>
    </source>
</evidence>
<dbReference type="InterPro" id="IPR031826">
    <property type="entry name" value="IC97/Casc1_N"/>
</dbReference>
<dbReference type="OrthoDB" id="297923at2759"/>
<feature type="region of interest" description="Disordered" evidence="2">
    <location>
        <begin position="476"/>
        <end position="496"/>
    </location>
</feature>
<feature type="compositionally biased region" description="Basic residues" evidence="2">
    <location>
        <begin position="11"/>
        <end position="24"/>
    </location>
</feature>
<dbReference type="InterPro" id="IPR023247">
    <property type="entry name" value="IC97/Dnai7-like"/>
</dbReference>
<feature type="compositionally biased region" description="Basic and acidic residues" evidence="2">
    <location>
        <begin position="350"/>
        <end position="360"/>
    </location>
</feature>
<evidence type="ECO:0000313" key="5">
    <source>
        <dbReference type="RefSeq" id="XP_035672070.1"/>
    </source>
</evidence>
<dbReference type="GeneID" id="118413038"/>
<accession>A0A9J7KYD9</accession>
<dbReference type="AlphaFoldDB" id="A0A9J7KYD9"/>
<evidence type="ECO:0000313" key="4">
    <source>
        <dbReference type="Proteomes" id="UP000001554"/>
    </source>
</evidence>
<feature type="compositionally biased region" description="Acidic residues" evidence="2">
    <location>
        <begin position="324"/>
        <end position="349"/>
    </location>
</feature>
<dbReference type="GO" id="GO:0005930">
    <property type="term" value="C:axoneme"/>
    <property type="evidence" value="ECO:0000318"/>
    <property type="project" value="GO_Central"/>
</dbReference>
<feature type="region of interest" description="Disordered" evidence="2">
    <location>
        <begin position="315"/>
        <end position="360"/>
    </location>
</feature>
<dbReference type="Pfam" id="PF15927">
    <property type="entry name" value="Casc1_N"/>
    <property type="match status" value="1"/>
</dbReference>
<name>A0A9J7KYD9_BRAFL</name>
<evidence type="ECO:0000256" key="2">
    <source>
        <dbReference type="SAM" id="MobiDB-lite"/>
    </source>
</evidence>
<evidence type="ECO:0000259" key="3">
    <source>
        <dbReference type="Pfam" id="PF15927"/>
    </source>
</evidence>
<dbReference type="PANTHER" id="PTHR20929:SF11">
    <property type="entry name" value="DYNEIN AXONEMAL INTERMEDIATE CHAIN 7"/>
    <property type="match status" value="1"/>
</dbReference>
<organism evidence="4 5">
    <name type="scientific">Branchiostoma floridae</name>
    <name type="common">Florida lancelet</name>
    <name type="synonym">Amphioxus</name>
    <dbReference type="NCBI Taxonomy" id="7739"/>
    <lineage>
        <taxon>Eukaryota</taxon>
        <taxon>Metazoa</taxon>
        <taxon>Chordata</taxon>
        <taxon>Cephalochordata</taxon>
        <taxon>Leptocardii</taxon>
        <taxon>Amphioxiformes</taxon>
        <taxon>Branchiostomatidae</taxon>
        <taxon>Branchiostoma</taxon>
    </lineage>
</organism>
<dbReference type="Proteomes" id="UP000001554">
    <property type="component" value="Chromosome 4"/>
</dbReference>
<dbReference type="PANTHER" id="PTHR20929">
    <property type="entry name" value="LUNG ADENOMA SUSCEPTIBILITY 1-RELATED"/>
    <property type="match status" value="1"/>
</dbReference>
<protein>
    <submittedName>
        <fullName evidence="5">Protein CASC1-like</fullName>
    </submittedName>
</protein>
<gene>
    <name evidence="5" type="primary">LOC118413038</name>
</gene>
<proteinExistence type="inferred from homology"/>
<reference evidence="5" key="2">
    <citation type="submission" date="2025-08" db="UniProtKB">
        <authorList>
            <consortium name="RefSeq"/>
        </authorList>
    </citation>
    <scope>IDENTIFICATION</scope>
    <source>
        <strain evidence="5">S238N-H82</strain>
        <tissue evidence="5">Testes</tissue>
    </source>
</reference>
<reference evidence="4" key="1">
    <citation type="journal article" date="2020" name="Nat. Ecol. Evol.">
        <title>Deeply conserved synteny resolves early events in vertebrate evolution.</title>
        <authorList>
            <person name="Simakov O."/>
            <person name="Marletaz F."/>
            <person name="Yue J.X."/>
            <person name="O'Connell B."/>
            <person name="Jenkins J."/>
            <person name="Brandt A."/>
            <person name="Calef R."/>
            <person name="Tung C.H."/>
            <person name="Huang T.K."/>
            <person name="Schmutz J."/>
            <person name="Satoh N."/>
            <person name="Yu J.K."/>
            <person name="Putnam N.H."/>
            <person name="Green R.E."/>
            <person name="Rokhsar D.S."/>
        </authorList>
    </citation>
    <scope>NUCLEOTIDE SEQUENCE [LARGE SCALE GENOMIC DNA]</scope>
    <source>
        <strain evidence="4">S238N-H82</strain>
    </source>
</reference>
<sequence>MRSSVFGCHRSCTRKPQLSKHKMPPKSPAKKSASSTKSSGKPPKKPASAKLSKAEKEKLQKEEEEKRLKEEEEARKKAEEEERERLEKERIEREERERLEREEHERHDMEMADLNAVLDNVDSAINSQEEQRRANAKWERYMKCDGSPDPTVTQDINTYMSLWREDKESSDIKMVLNDSRQLLALIGELEFLMSDTPEGELSESDIGRYRQTIRDLQELLSYKLDEATVDMLKKATAEADIESGNLQKVSKLDDITLMLWANLNKNPRFKSFEFQGEGFTFELPKPLATADVAIRVIKTAFDHLSPHCRTFYPRKKKVDQSAAPEEEEKKDEEDTKDGEEGEKEGEGDDEKPLDADADDAKSVASGRKVMKCNKIHQIIVTKITGYDFGNSQTFQVSVYYLTLQLIMEFHLLPLQAKMLLEEPPKEGGEGEGEGDQAAQPEAEAAHPPLYSLHTSLLLWGSLSREGLYRVFRGEGRGEQAAQPETEATPPAPVQPTYITPPVGVTIKLPSTVAFYEEPQPARWSREGKHWRLDGFTDIKFDEENKTLSFKTNTFGLLTVIQDSHLNMPFQSWEIRPRGNNAALFTIIAAIVELEIEIKDDKCCLSQPEDTPELDHLRKKWLAPKDLVKALKAAGVNIFPEPDSSKFVSMTKKDEEAEMLTYRCMAMTLPAFAFSWSKWNAEAGEDRIVMQAAEHLEDEPVNEDDWCCYVQSVRRAKKLKINEFSEEFSVDHAEGSELRSNMYHMLTDSASEKARERIQAASFRFLHCAEELIRATRLFTYS</sequence>
<dbReference type="PRINTS" id="PR02043">
    <property type="entry name" value="CANCERSCCP1"/>
</dbReference>
<feature type="region of interest" description="Disordered" evidence="2">
    <location>
        <begin position="422"/>
        <end position="442"/>
    </location>
</feature>
<feature type="compositionally biased region" description="Low complexity" evidence="2">
    <location>
        <begin position="478"/>
        <end position="488"/>
    </location>
</feature>
<feature type="region of interest" description="Disordered" evidence="2">
    <location>
        <begin position="1"/>
        <end position="106"/>
    </location>
</feature>
<dbReference type="RefSeq" id="XP_035672070.1">
    <property type="nucleotide sequence ID" value="XM_035816177.1"/>
</dbReference>
<dbReference type="GO" id="GO:0008017">
    <property type="term" value="F:microtubule binding"/>
    <property type="evidence" value="ECO:0000318"/>
    <property type="project" value="GO_Central"/>
</dbReference>
<keyword evidence="4" id="KW-1185">Reference proteome</keyword>
<dbReference type="OMA" id="FTRCEKT"/>
<feature type="domain" description="IC97/Casc1 N-terminal" evidence="3">
    <location>
        <begin position="66"/>
        <end position="268"/>
    </location>
</feature>
<dbReference type="KEGG" id="bfo:118413038"/>
<comment type="similarity">
    <text evidence="1">Belongs to the DNAI7 family.</text>
</comment>
<feature type="compositionally biased region" description="Low complexity" evidence="2">
    <location>
        <begin position="30"/>
        <end position="51"/>
    </location>
</feature>
<feature type="compositionally biased region" description="Basic and acidic residues" evidence="2">
    <location>
        <begin position="52"/>
        <end position="106"/>
    </location>
</feature>